<evidence type="ECO:0000313" key="1">
    <source>
        <dbReference type="EMBL" id="PBK64312.1"/>
    </source>
</evidence>
<dbReference type="Proteomes" id="UP000218334">
    <property type="component" value="Unassembled WGS sequence"/>
</dbReference>
<keyword evidence="2" id="KW-1185">Reference proteome</keyword>
<dbReference type="EMBL" id="KZ293452">
    <property type="protein sequence ID" value="PBK64312.1"/>
    <property type="molecule type" value="Genomic_DNA"/>
</dbReference>
<gene>
    <name evidence="1" type="ORF">ARMSODRAFT_1007174</name>
</gene>
<proteinExistence type="predicted"/>
<accession>A0A2H3BBC3</accession>
<name>A0A2H3BBC3_9AGAR</name>
<sequence>MYGVVGDQVPVMSWAAAQAVLAKVLLDMLYRSLRVAPHTICCILHFGVPSRWYMRSSLARNGKELHQSLVLHQGNITKPYVFEVCENTGSYALGRKSPALHWHPSRSDYPEKLIQTKTRLWLVFGRVGCGGSTVEKFDVPRCWMG</sequence>
<evidence type="ECO:0000313" key="2">
    <source>
        <dbReference type="Proteomes" id="UP000218334"/>
    </source>
</evidence>
<protein>
    <submittedName>
        <fullName evidence="1">Uncharacterized protein</fullName>
    </submittedName>
</protein>
<dbReference type="AlphaFoldDB" id="A0A2H3BBC3"/>
<organism evidence="1 2">
    <name type="scientific">Armillaria solidipes</name>
    <dbReference type="NCBI Taxonomy" id="1076256"/>
    <lineage>
        <taxon>Eukaryota</taxon>
        <taxon>Fungi</taxon>
        <taxon>Dikarya</taxon>
        <taxon>Basidiomycota</taxon>
        <taxon>Agaricomycotina</taxon>
        <taxon>Agaricomycetes</taxon>
        <taxon>Agaricomycetidae</taxon>
        <taxon>Agaricales</taxon>
        <taxon>Marasmiineae</taxon>
        <taxon>Physalacriaceae</taxon>
        <taxon>Armillaria</taxon>
    </lineage>
</organism>
<reference evidence="2" key="1">
    <citation type="journal article" date="2017" name="Nat. Ecol. Evol.">
        <title>Genome expansion and lineage-specific genetic innovations in the forest pathogenic fungi Armillaria.</title>
        <authorList>
            <person name="Sipos G."/>
            <person name="Prasanna A.N."/>
            <person name="Walter M.C."/>
            <person name="O'Connor E."/>
            <person name="Balint B."/>
            <person name="Krizsan K."/>
            <person name="Kiss B."/>
            <person name="Hess J."/>
            <person name="Varga T."/>
            <person name="Slot J."/>
            <person name="Riley R."/>
            <person name="Boka B."/>
            <person name="Rigling D."/>
            <person name="Barry K."/>
            <person name="Lee J."/>
            <person name="Mihaltcheva S."/>
            <person name="LaButti K."/>
            <person name="Lipzen A."/>
            <person name="Waldron R."/>
            <person name="Moloney N.M."/>
            <person name="Sperisen C."/>
            <person name="Kredics L."/>
            <person name="Vagvoelgyi C."/>
            <person name="Patrignani A."/>
            <person name="Fitzpatrick D."/>
            <person name="Nagy I."/>
            <person name="Doyle S."/>
            <person name="Anderson J.B."/>
            <person name="Grigoriev I.V."/>
            <person name="Gueldener U."/>
            <person name="Muensterkoetter M."/>
            <person name="Nagy L.G."/>
        </authorList>
    </citation>
    <scope>NUCLEOTIDE SEQUENCE [LARGE SCALE GENOMIC DNA]</scope>
    <source>
        <strain evidence="2">28-4</strain>
    </source>
</reference>